<organism evidence="1 2">
    <name type="scientific">Araneus ventricosus</name>
    <name type="common">Orbweaver spider</name>
    <name type="synonym">Epeira ventricosa</name>
    <dbReference type="NCBI Taxonomy" id="182803"/>
    <lineage>
        <taxon>Eukaryota</taxon>
        <taxon>Metazoa</taxon>
        <taxon>Ecdysozoa</taxon>
        <taxon>Arthropoda</taxon>
        <taxon>Chelicerata</taxon>
        <taxon>Arachnida</taxon>
        <taxon>Araneae</taxon>
        <taxon>Araneomorphae</taxon>
        <taxon>Entelegynae</taxon>
        <taxon>Araneoidea</taxon>
        <taxon>Araneidae</taxon>
        <taxon>Araneus</taxon>
    </lineage>
</organism>
<sequence>MRLVLKQHEGYFGTDLVILNRGQMTRTTPELAPPLQTSAPHQWEDVWLPTYDLACNTPNTRPIFSGIGFQTWNPPALRSRSYHPATMSS</sequence>
<evidence type="ECO:0000313" key="1">
    <source>
        <dbReference type="EMBL" id="GBL78861.1"/>
    </source>
</evidence>
<keyword evidence="2" id="KW-1185">Reference proteome</keyword>
<proteinExistence type="predicted"/>
<comment type="caution">
    <text evidence="1">The sequence shown here is derived from an EMBL/GenBank/DDBJ whole genome shotgun (WGS) entry which is preliminary data.</text>
</comment>
<name>A0A4Y2AG75_ARAVE</name>
<accession>A0A4Y2AG75</accession>
<dbReference type="AlphaFoldDB" id="A0A4Y2AG75"/>
<protein>
    <submittedName>
        <fullName evidence="1">Uncharacterized protein</fullName>
    </submittedName>
</protein>
<reference evidence="1 2" key="1">
    <citation type="journal article" date="2019" name="Sci. Rep.">
        <title>Orb-weaving spider Araneus ventricosus genome elucidates the spidroin gene catalogue.</title>
        <authorList>
            <person name="Kono N."/>
            <person name="Nakamura H."/>
            <person name="Ohtoshi R."/>
            <person name="Moran D.A.P."/>
            <person name="Shinohara A."/>
            <person name="Yoshida Y."/>
            <person name="Fujiwara M."/>
            <person name="Mori M."/>
            <person name="Tomita M."/>
            <person name="Arakawa K."/>
        </authorList>
    </citation>
    <scope>NUCLEOTIDE SEQUENCE [LARGE SCALE GENOMIC DNA]</scope>
</reference>
<dbReference type="Proteomes" id="UP000499080">
    <property type="component" value="Unassembled WGS sequence"/>
</dbReference>
<evidence type="ECO:0000313" key="2">
    <source>
        <dbReference type="Proteomes" id="UP000499080"/>
    </source>
</evidence>
<dbReference type="EMBL" id="BGPR01000017">
    <property type="protein sequence ID" value="GBL78861.1"/>
    <property type="molecule type" value="Genomic_DNA"/>
</dbReference>
<gene>
    <name evidence="1" type="ORF">AVEN_48849_1</name>
</gene>